<dbReference type="PROSITE" id="PS00149">
    <property type="entry name" value="SULFATASE_2"/>
    <property type="match status" value="1"/>
</dbReference>
<dbReference type="SUPFAM" id="SSF53649">
    <property type="entry name" value="Alkaline phosphatase-like"/>
    <property type="match status" value="1"/>
</dbReference>
<feature type="domain" description="Sulfatase N-terminal" evidence="5">
    <location>
        <begin position="34"/>
        <end position="444"/>
    </location>
</feature>
<dbReference type="STRING" id="412690.SAMN04489834_0214"/>
<dbReference type="CDD" id="cd16025">
    <property type="entry name" value="PAS_like"/>
    <property type="match status" value="1"/>
</dbReference>
<sequence length="740" mass="80173">MSTSPAGFAGIIGETVADSTPSWAEPSSARAKRPNVVVVILDDTGWADFGCFGSEISTPTIDALAASGVRFSNFNVTPLCSPTRASLLSGRNHHAIGMRFLADTDTGFPNSRGAIRPDVALLPQILREEGYGTYLVGKWHLAPLHELTPAGPYQNWPLARGFDRYYGFLDGCTDQYEPELYEDNHPTAVPDRPNYHLSEDLADKAASYVRNHVAYRPHDPFYLQLALGATHAPFQAPREFIDRYVDTFTTGWDVTRRERLERQIELGLSPEGTTLTDRVDGVAAWDELDDEQRTVFAQLQAAFAGFLEHADAQLGRFLDELSALGERDNTIVLVLSDNGASPEGGAGGDVDTNAPYSGVRRSAAELLPLLDELGSSTGGAHYPTGWAMAGNTPFRRYKQFVDLGGVRSPLVVSWPAGNVEAGSVRPQFVHAIDIAPTLLELLGVQPPAPMDGSSVAAALTSDSPEIGRSTQHWEMLGHRAIWHDGWRAVTRHVCGEPYENDEWRLYDARNDFAESIDIAASEPERLSELQELWWKAAHAHDMFPLDDRPLHELIGIRGPVGLYAERQFVLRPGQGHVPLSSAVTGSNRSIDVTAHFLADASAEGGVLLSSGNVQGGFLLRCEAGRLVFEHSMLGEHVSVSSPEPLGAEVRTAGFRLTAHEDRTGDVELVVGEQVVASVHLGNTSAHLSFWGMDVGEAPVSTFSSAPLHPVSAGLLERIVVDVHPAADDALELAESILASE</sequence>
<dbReference type="InterPro" id="IPR050738">
    <property type="entry name" value="Sulfatase"/>
</dbReference>
<dbReference type="InterPro" id="IPR024607">
    <property type="entry name" value="Sulfatase_CS"/>
</dbReference>
<gene>
    <name evidence="6" type="ORF">SAMN04489834_0214</name>
</gene>
<dbReference type="GO" id="GO:0046872">
    <property type="term" value="F:metal ion binding"/>
    <property type="evidence" value="ECO:0007669"/>
    <property type="project" value="UniProtKB-KW"/>
</dbReference>
<evidence type="ECO:0000256" key="2">
    <source>
        <dbReference type="ARBA" id="ARBA00022723"/>
    </source>
</evidence>
<dbReference type="Proteomes" id="UP000181956">
    <property type="component" value="Chromosome I"/>
</dbReference>
<evidence type="ECO:0000256" key="3">
    <source>
        <dbReference type="ARBA" id="ARBA00022801"/>
    </source>
</evidence>
<evidence type="ECO:0000256" key="4">
    <source>
        <dbReference type="ARBA" id="ARBA00022837"/>
    </source>
</evidence>
<dbReference type="Gene3D" id="3.30.1120.10">
    <property type="match status" value="1"/>
</dbReference>
<accession>A0A1H1LTH7</accession>
<organism evidence="6 7">
    <name type="scientific">Microterricola viridarii</name>
    <dbReference type="NCBI Taxonomy" id="412690"/>
    <lineage>
        <taxon>Bacteria</taxon>
        <taxon>Bacillati</taxon>
        <taxon>Actinomycetota</taxon>
        <taxon>Actinomycetes</taxon>
        <taxon>Micrococcales</taxon>
        <taxon>Microbacteriaceae</taxon>
        <taxon>Microterricola</taxon>
    </lineage>
</organism>
<dbReference type="Gene3D" id="3.40.720.10">
    <property type="entry name" value="Alkaline Phosphatase, subunit A"/>
    <property type="match status" value="1"/>
</dbReference>
<proteinExistence type="inferred from homology"/>
<evidence type="ECO:0000313" key="7">
    <source>
        <dbReference type="Proteomes" id="UP000181956"/>
    </source>
</evidence>
<protein>
    <submittedName>
        <fullName evidence="6">Arylsulfatase</fullName>
    </submittedName>
</protein>
<dbReference type="InterPro" id="IPR000917">
    <property type="entry name" value="Sulfatase_N"/>
</dbReference>
<evidence type="ECO:0000259" key="5">
    <source>
        <dbReference type="Pfam" id="PF00884"/>
    </source>
</evidence>
<dbReference type="AlphaFoldDB" id="A0A1H1LTH7"/>
<comment type="similarity">
    <text evidence="1">Belongs to the sulfatase family.</text>
</comment>
<evidence type="ECO:0000256" key="1">
    <source>
        <dbReference type="ARBA" id="ARBA00008779"/>
    </source>
</evidence>
<evidence type="ECO:0000313" key="6">
    <source>
        <dbReference type="EMBL" id="SDR77846.1"/>
    </source>
</evidence>
<keyword evidence="7" id="KW-1185">Reference proteome</keyword>
<keyword evidence="3" id="KW-0378">Hydrolase</keyword>
<dbReference type="InterPro" id="IPR017850">
    <property type="entry name" value="Alkaline_phosphatase_core_sf"/>
</dbReference>
<dbReference type="OrthoDB" id="9777306at2"/>
<dbReference type="EMBL" id="LT629742">
    <property type="protein sequence ID" value="SDR77846.1"/>
    <property type="molecule type" value="Genomic_DNA"/>
</dbReference>
<keyword evidence="4" id="KW-0106">Calcium</keyword>
<keyword evidence="2" id="KW-0479">Metal-binding</keyword>
<dbReference type="Pfam" id="PF00884">
    <property type="entry name" value="Sulfatase"/>
    <property type="match status" value="1"/>
</dbReference>
<name>A0A1H1LTH7_9MICO</name>
<reference evidence="7" key="1">
    <citation type="submission" date="2016-10" db="EMBL/GenBank/DDBJ databases">
        <authorList>
            <person name="Varghese N."/>
            <person name="Submissions S."/>
        </authorList>
    </citation>
    <scope>NUCLEOTIDE SEQUENCE [LARGE SCALE GENOMIC DNA]</scope>
    <source>
        <strain evidence="7">DSM 21772</strain>
    </source>
</reference>
<dbReference type="RefSeq" id="WP_083362396.1">
    <property type="nucleotide sequence ID" value="NZ_LT629742.1"/>
</dbReference>
<dbReference type="PANTHER" id="PTHR42693">
    <property type="entry name" value="ARYLSULFATASE FAMILY MEMBER"/>
    <property type="match status" value="1"/>
</dbReference>
<dbReference type="GO" id="GO:0016787">
    <property type="term" value="F:hydrolase activity"/>
    <property type="evidence" value="ECO:0007669"/>
    <property type="project" value="UniProtKB-KW"/>
</dbReference>